<dbReference type="InterPro" id="IPR013686">
    <property type="entry name" value="Polypept-transport_assoc_ShlB"/>
</dbReference>
<feature type="region of interest" description="Disordered" evidence="4">
    <location>
        <begin position="25"/>
        <end position="57"/>
    </location>
</feature>
<feature type="domain" description="Polypeptide-transport-associated ShlB-type" evidence="7">
    <location>
        <begin position="64"/>
        <end position="140"/>
    </location>
</feature>
<dbReference type="Gene3D" id="2.40.160.50">
    <property type="entry name" value="membrane protein fhac: a member of the omp85/tpsb transporter family"/>
    <property type="match status" value="1"/>
</dbReference>
<dbReference type="GO" id="GO:0098046">
    <property type="term" value="C:type V protein secretion system complex"/>
    <property type="evidence" value="ECO:0007669"/>
    <property type="project" value="TreeGrafter"/>
</dbReference>
<gene>
    <name evidence="8" type="ORF">SAMN05216366_11215</name>
</gene>
<protein>
    <submittedName>
        <fullName evidence="8">Hemolysin activation/secretion protein</fullName>
    </submittedName>
</protein>
<sequence length="560" mass="61288">MKNPSKIQIAAGLIAAVVTFGGGAQAAPSLSQPGQEVKQNLPRPEAEVKDITPEKPAPAPQVEFTIQNFRLEAPELYLDKQELTKILQDGMGENKTMTQLNATLSALTRYCRQHGYPAAAAYVPAQESHDGTILIKVIPGRYGEIKIDNRSRLKDRVAKGFVNSLKSGDIIRTGRLETTLYSISDVSGTKAVGVLSPGKDFGTSDLTVRIERGKGSNTVLYVENYGSQDTGRYRYGLQHNIYDVSGNGDKISVGGLLSNRHMHNYYANYETIIGRGGATLGFGYSRMDYDTGIGSNGIYGVAETASLFGHRSLYHLTNSGMTVRYGFDYRRLKDKSTQFSIMDTRKHSQAGYLALEGFERRKGSLINYSAKVTTGTLAMDSEWAKTMAQRNGTEGRYTKGELNITAVERLGNRADVLIKGSGQITSRNLDGSERMYLGGANGVRAYPQGEGAGDEGVMGTVETRFYTKVPGLVFSTYFDIGHVWYHNDGSTDWRRSLVNGKVGIPSSGMTLAGYGAALSYTKPNDWFARLDYARRIGGDSNLSEKAQAKGRAWFMLGKIW</sequence>
<evidence type="ECO:0000313" key="9">
    <source>
        <dbReference type="Proteomes" id="UP000182412"/>
    </source>
</evidence>
<dbReference type="Proteomes" id="UP000182412">
    <property type="component" value="Unassembled WGS sequence"/>
</dbReference>
<keyword evidence="1" id="KW-0472">Membrane</keyword>
<evidence type="ECO:0000256" key="4">
    <source>
        <dbReference type="SAM" id="MobiDB-lite"/>
    </source>
</evidence>
<dbReference type="Pfam" id="PF08479">
    <property type="entry name" value="POTRA_2"/>
    <property type="match status" value="1"/>
</dbReference>
<dbReference type="InterPro" id="IPR051544">
    <property type="entry name" value="TPS_OM_transporter"/>
</dbReference>
<dbReference type="PANTHER" id="PTHR34597:SF1">
    <property type="entry name" value="HEME_HEMOPEXIN TRANSPORTER PROTEIN HUXB"/>
    <property type="match status" value="1"/>
</dbReference>
<keyword evidence="1" id="KW-1134">Transmembrane beta strand</keyword>
<evidence type="ECO:0000259" key="7">
    <source>
        <dbReference type="Pfam" id="PF08479"/>
    </source>
</evidence>
<evidence type="ECO:0000259" key="6">
    <source>
        <dbReference type="Pfam" id="PF03865"/>
    </source>
</evidence>
<feature type="compositionally biased region" description="Basic and acidic residues" evidence="4">
    <location>
        <begin position="44"/>
        <end position="53"/>
    </location>
</feature>
<feature type="domain" description="Haemolysin activator HlyB C-terminal" evidence="6">
    <location>
        <begin position="202"/>
        <end position="488"/>
    </location>
</feature>
<dbReference type="PANTHER" id="PTHR34597">
    <property type="entry name" value="SLR1661 PROTEIN"/>
    <property type="match status" value="1"/>
</dbReference>
<dbReference type="GO" id="GO:0008320">
    <property type="term" value="F:protein transmembrane transporter activity"/>
    <property type="evidence" value="ECO:0007669"/>
    <property type="project" value="TreeGrafter"/>
</dbReference>
<evidence type="ECO:0000256" key="2">
    <source>
        <dbReference type="ARBA" id="ARBA00022692"/>
    </source>
</evidence>
<dbReference type="OrthoDB" id="596066at2"/>
<dbReference type="InterPro" id="IPR005565">
    <property type="entry name" value="Hemolysn_activator_HlyB_C"/>
</dbReference>
<dbReference type="Gene3D" id="3.10.20.310">
    <property type="entry name" value="membrane protein fhac"/>
    <property type="match status" value="1"/>
</dbReference>
<dbReference type="RefSeq" id="WP_074572105.1">
    <property type="nucleotide sequence ID" value="NZ_FNJQ01000012.1"/>
</dbReference>
<dbReference type="GO" id="GO:0046819">
    <property type="term" value="P:protein secretion by the type V secretion system"/>
    <property type="evidence" value="ECO:0007669"/>
    <property type="project" value="TreeGrafter"/>
</dbReference>
<feature type="compositionally biased region" description="Polar residues" evidence="4">
    <location>
        <begin position="28"/>
        <end position="38"/>
    </location>
</feature>
<evidence type="ECO:0000256" key="3">
    <source>
        <dbReference type="ARBA" id="ARBA00023237"/>
    </source>
</evidence>
<evidence type="ECO:0000256" key="5">
    <source>
        <dbReference type="SAM" id="SignalP"/>
    </source>
</evidence>
<feature type="chain" id="PRO_5010165321" evidence="5">
    <location>
        <begin position="27"/>
        <end position="560"/>
    </location>
</feature>
<feature type="signal peptide" evidence="5">
    <location>
        <begin position="1"/>
        <end position="26"/>
    </location>
</feature>
<evidence type="ECO:0000313" key="8">
    <source>
        <dbReference type="EMBL" id="SDP28687.1"/>
    </source>
</evidence>
<evidence type="ECO:0000256" key="1">
    <source>
        <dbReference type="ARBA" id="ARBA00022452"/>
    </source>
</evidence>
<accession>A0A1H0RGK8</accession>
<dbReference type="AlphaFoldDB" id="A0A1H0RGK8"/>
<keyword evidence="2" id="KW-0812">Transmembrane</keyword>
<dbReference type="Pfam" id="PF03865">
    <property type="entry name" value="ShlB"/>
    <property type="match status" value="1"/>
</dbReference>
<proteinExistence type="predicted"/>
<dbReference type="EMBL" id="FNJQ01000012">
    <property type="protein sequence ID" value="SDP28687.1"/>
    <property type="molecule type" value="Genomic_DNA"/>
</dbReference>
<name>A0A1H0RGK8_SELRU</name>
<keyword evidence="3" id="KW-0998">Cell outer membrane</keyword>
<keyword evidence="5" id="KW-0732">Signal</keyword>
<organism evidence="8 9">
    <name type="scientific">Selenomonas ruminantium</name>
    <dbReference type="NCBI Taxonomy" id="971"/>
    <lineage>
        <taxon>Bacteria</taxon>
        <taxon>Bacillati</taxon>
        <taxon>Bacillota</taxon>
        <taxon>Negativicutes</taxon>
        <taxon>Selenomonadales</taxon>
        <taxon>Selenomonadaceae</taxon>
        <taxon>Selenomonas</taxon>
    </lineage>
</organism>
<reference evidence="8 9" key="1">
    <citation type="submission" date="2016-10" db="EMBL/GenBank/DDBJ databases">
        <authorList>
            <person name="de Groot N.N."/>
        </authorList>
    </citation>
    <scope>NUCLEOTIDE SEQUENCE [LARGE SCALE GENOMIC DNA]</scope>
    <source>
        <strain evidence="8 9">S137</strain>
    </source>
</reference>